<organism evidence="1 2">
    <name type="scientific">Asticcacaulis endophyticus</name>
    <dbReference type="NCBI Taxonomy" id="1395890"/>
    <lineage>
        <taxon>Bacteria</taxon>
        <taxon>Pseudomonadati</taxon>
        <taxon>Pseudomonadota</taxon>
        <taxon>Alphaproteobacteria</taxon>
        <taxon>Caulobacterales</taxon>
        <taxon>Caulobacteraceae</taxon>
        <taxon>Asticcacaulis</taxon>
    </lineage>
</organism>
<dbReference type="AlphaFoldDB" id="A0A918UZI1"/>
<sequence>MFEFGRELRRIFGNQGRFESDSSLYELLNLELLISQGRSLDIEAGRVSTRNRFDPHIESAVIWREYARRTGDPLAMRKAAAAAESAGKDAKTIAQAVQAVLEQALTCLTGADLFETAELLTSAEGLLAEGRVAVAGISPADPVLNARLSLVEGMLGARLALREGVGELDAALNAMAHIDRAVEKFDKQVRLTKTNRDKIWAAQARLERADLLMAVGIDRQDSSLLGAVIKDLEAVRARLDPAYEPVTFAAIVTRLAEAHIHQGQIEGNAEAVSIGIALLSAEDELMVYEHSPLDWVCHKMALSRGLEVLATLTGADYIFDKALAVYDLALKRPLQKGLGIRARLMSLRASCLAQRAEATGDLKALDDAERAFKEQLQATRPLEDPIDWAILQTNLGKLYVTRGDITGFMLERAQAAYALDAAKEIFIEHGLHSLAATAEAHLVRLRGI</sequence>
<dbReference type="SUPFAM" id="SSF48452">
    <property type="entry name" value="TPR-like"/>
    <property type="match status" value="1"/>
</dbReference>
<dbReference type="RefSeq" id="WP_189489097.1">
    <property type="nucleotide sequence ID" value="NZ_BMZB01000009.1"/>
</dbReference>
<dbReference type="Proteomes" id="UP000662572">
    <property type="component" value="Unassembled WGS sequence"/>
</dbReference>
<name>A0A918UZI1_9CAUL</name>
<evidence type="ECO:0000313" key="2">
    <source>
        <dbReference type="Proteomes" id="UP000662572"/>
    </source>
</evidence>
<protein>
    <submittedName>
        <fullName evidence="1">Uncharacterized protein</fullName>
    </submittedName>
</protein>
<accession>A0A918UZI1</accession>
<dbReference type="InterPro" id="IPR011990">
    <property type="entry name" value="TPR-like_helical_dom_sf"/>
</dbReference>
<gene>
    <name evidence="1" type="ORF">GCM10011273_35100</name>
</gene>
<reference evidence="1" key="1">
    <citation type="journal article" date="2014" name="Int. J. Syst. Evol. Microbiol.">
        <title>Complete genome sequence of Corynebacterium casei LMG S-19264T (=DSM 44701T), isolated from a smear-ripened cheese.</title>
        <authorList>
            <consortium name="US DOE Joint Genome Institute (JGI-PGF)"/>
            <person name="Walter F."/>
            <person name="Albersmeier A."/>
            <person name="Kalinowski J."/>
            <person name="Ruckert C."/>
        </authorList>
    </citation>
    <scope>NUCLEOTIDE SEQUENCE</scope>
    <source>
        <strain evidence="1">KCTC 32296</strain>
    </source>
</reference>
<reference evidence="1" key="2">
    <citation type="submission" date="2020-09" db="EMBL/GenBank/DDBJ databases">
        <authorList>
            <person name="Sun Q."/>
            <person name="Kim S."/>
        </authorList>
    </citation>
    <scope>NUCLEOTIDE SEQUENCE</scope>
    <source>
        <strain evidence="1">KCTC 32296</strain>
    </source>
</reference>
<comment type="caution">
    <text evidence="1">The sequence shown here is derived from an EMBL/GenBank/DDBJ whole genome shotgun (WGS) entry which is preliminary data.</text>
</comment>
<keyword evidence="2" id="KW-1185">Reference proteome</keyword>
<dbReference type="EMBL" id="BMZB01000009">
    <property type="protein sequence ID" value="GGZ45373.1"/>
    <property type="molecule type" value="Genomic_DNA"/>
</dbReference>
<proteinExistence type="predicted"/>
<evidence type="ECO:0000313" key="1">
    <source>
        <dbReference type="EMBL" id="GGZ45373.1"/>
    </source>
</evidence>